<proteinExistence type="inferred from homology"/>
<dbReference type="GO" id="GO:0006099">
    <property type="term" value="P:tricarboxylic acid cycle"/>
    <property type="evidence" value="ECO:0007669"/>
    <property type="project" value="UniProtKB-KW"/>
</dbReference>
<dbReference type="Pfam" id="PF03971">
    <property type="entry name" value="IDH"/>
    <property type="match status" value="1"/>
</dbReference>
<evidence type="ECO:0000256" key="13">
    <source>
        <dbReference type="PIRSR" id="PIRSR009407-4"/>
    </source>
</evidence>
<dbReference type="InterPro" id="IPR004436">
    <property type="entry name" value="Isocitrate_DH_NADP_mono"/>
</dbReference>
<comment type="cofactor">
    <cofactor evidence="12">
        <name>Mg(2+)</name>
        <dbReference type="ChEBI" id="CHEBI:18420"/>
    </cofactor>
    <cofactor evidence="12">
        <name>Mn(2+)</name>
        <dbReference type="ChEBI" id="CHEBI:29035"/>
    </cofactor>
    <text evidence="12">Binds 1 Mg(2+) or Mn(2+) ion per subunit.</text>
</comment>
<evidence type="ECO:0000256" key="8">
    <source>
        <dbReference type="ARBA" id="ARBA00046318"/>
    </source>
</evidence>
<feature type="binding site" evidence="13">
    <location>
        <position position="137"/>
    </location>
    <ligand>
        <name>NADP(+)</name>
        <dbReference type="ChEBI" id="CHEBI:58349"/>
    </ligand>
</feature>
<name>A0A3N5ZBK2_9ALTE</name>
<organism evidence="14 15">
    <name type="scientific">Alteromonas sediminis</name>
    <dbReference type="NCBI Taxonomy" id="2259342"/>
    <lineage>
        <taxon>Bacteria</taxon>
        <taxon>Pseudomonadati</taxon>
        <taxon>Pseudomonadota</taxon>
        <taxon>Gammaproteobacteria</taxon>
        <taxon>Alteromonadales</taxon>
        <taxon>Alteromonadaceae</taxon>
        <taxon>Alteromonas/Salinimonas group</taxon>
        <taxon>Alteromonas</taxon>
    </lineage>
</organism>
<keyword evidence="4 12" id="KW-0460">Magnesium</keyword>
<evidence type="ECO:0000256" key="9">
    <source>
        <dbReference type="PIRNR" id="PIRNR009407"/>
    </source>
</evidence>
<dbReference type="SUPFAM" id="SSF53659">
    <property type="entry name" value="Isocitrate/Isopropylmalate dehydrogenase-like"/>
    <property type="match status" value="1"/>
</dbReference>
<feature type="binding site" evidence="11">
    <location>
        <begin position="134"/>
        <end position="141"/>
    </location>
    <ligand>
        <name>substrate</name>
    </ligand>
</feature>
<dbReference type="OrthoDB" id="9807643at2"/>
<comment type="similarity">
    <text evidence="8 9">Belongs to the monomeric-type IDH family.</text>
</comment>
<dbReference type="GO" id="GO:0046872">
    <property type="term" value="F:metal ion binding"/>
    <property type="evidence" value="ECO:0007669"/>
    <property type="project" value="UniProtKB-KW"/>
</dbReference>
<evidence type="ECO:0000256" key="5">
    <source>
        <dbReference type="ARBA" id="ARBA00022857"/>
    </source>
</evidence>
<feature type="binding site" evidence="11">
    <location>
        <position position="147"/>
    </location>
    <ligand>
        <name>D-threo-isocitrate</name>
        <dbReference type="ChEBI" id="CHEBI:15562"/>
    </ligand>
</feature>
<evidence type="ECO:0000313" key="15">
    <source>
        <dbReference type="Proteomes" id="UP000275281"/>
    </source>
</evidence>
<dbReference type="RefSeq" id="WP_124026735.1">
    <property type="nucleotide sequence ID" value="NZ_JBHRSN010000005.1"/>
</dbReference>
<keyword evidence="2 9" id="KW-0816">Tricarboxylic acid cycle</keyword>
<feature type="binding site" evidence="13">
    <location>
        <begin position="84"/>
        <end position="89"/>
    </location>
    <ligand>
        <name>NADP(+)</name>
        <dbReference type="ChEBI" id="CHEBI:58349"/>
    </ligand>
</feature>
<feature type="binding site" evidence="12">
    <location>
        <position position="554"/>
    </location>
    <ligand>
        <name>Mg(2+)</name>
        <dbReference type="ChEBI" id="CHEBI:18420"/>
    </ligand>
</feature>
<evidence type="ECO:0000256" key="10">
    <source>
        <dbReference type="PIRSR" id="PIRSR009407-1"/>
    </source>
</evidence>
<keyword evidence="1 9" id="KW-0329">Glyoxylate bypass</keyword>
<dbReference type="EMBL" id="RPOK01000001">
    <property type="protein sequence ID" value="RPJ68734.1"/>
    <property type="molecule type" value="Genomic_DNA"/>
</dbReference>
<feature type="binding site" evidence="13">
    <location>
        <position position="591"/>
    </location>
    <ligand>
        <name>NADP(+)</name>
        <dbReference type="ChEBI" id="CHEBI:58349"/>
    </ligand>
</feature>
<evidence type="ECO:0000256" key="7">
    <source>
        <dbReference type="ARBA" id="ARBA00023554"/>
    </source>
</evidence>
<feature type="binding site" evidence="11">
    <location>
        <position position="549"/>
    </location>
    <ligand>
        <name>D-threo-isocitrate</name>
        <dbReference type="ChEBI" id="CHEBI:15562"/>
    </ligand>
</feature>
<feature type="site" description="Critical for catalysis" evidence="10">
    <location>
        <position position="422"/>
    </location>
</feature>
<feature type="binding site" evidence="13">
    <location>
        <position position="651"/>
    </location>
    <ligand>
        <name>NADP(+)</name>
        <dbReference type="ChEBI" id="CHEBI:58349"/>
    </ligand>
</feature>
<dbReference type="NCBIfam" id="TIGR00178">
    <property type="entry name" value="monomer_idh"/>
    <property type="match status" value="1"/>
</dbReference>
<accession>A0A3N5ZBK2</accession>
<keyword evidence="15" id="KW-1185">Reference proteome</keyword>
<sequence>MANSKSTIIYTKTDEAPALATYSLLPIIRKFVGSADIDVELSDISLAGRILANFSEYLTEEQKISDALAELGALTQDETANIIKLPNISASIPQLKAAIAELNNKGFAVPAFPEDPQNDEEKSIRERYGKILGSAVNPVLREGNSDRRAPTAVKNYAKSHPHSMGAWSQASRTHVAHMRGGDFYSAEKSVTVDKAGPVSIRFTDKAGNTKVLKDRIDLLDGEVIDGMFMSKKALCKFFEEQIEDARETGILFSLHVKATMMKVSHPIVFGHCVKVFYKQLFDKYQDLFDELGVNPNNGLGSVYDKIASLPESQRSEIQRDINACYADRPPIAMVNSDKGISNLHVPSDVIVDASMPAMIRNSGQMWGPDGKPQDTKAVIPESTYATIYQEVINFCKTHGAFDPTTMGTIPNVGLMAQKAEEYGSHDKTFELDADGTIQIVDEAGNVLIEHDVEEGDIWRMCQTKDLPIQDWVKLAVTRSRLSGMPAVFWLDDERAHDAQLIEKVNRYLKDHDTDGLDIQIMSPVRAIRYSMERAIRGLDTISVTGNVLRDYLTDLFPILELGTSAKMLSVVPLMAGGGLYETGAGGSAPKHVQQFVEEGHLRWDSLGEFLALGVSLEDMANKHGNTKAKVLASALDRATEQLLNNGKSPLRKAGELDNRGSHFYLALYWAQEVAAQKDDADLAAEFAPLAQSMVSNEATILAEIDATQGKPADIGGYYYPDEEKVSAAMTPSQTLRSLLA</sequence>
<gene>
    <name evidence="14" type="ORF">DRW07_04900</name>
</gene>
<comment type="catalytic activity">
    <reaction evidence="7 9">
        <text>D-threo-isocitrate + NADP(+) = 2-oxoglutarate + CO2 + NADPH</text>
        <dbReference type="Rhea" id="RHEA:19629"/>
        <dbReference type="ChEBI" id="CHEBI:15562"/>
        <dbReference type="ChEBI" id="CHEBI:16526"/>
        <dbReference type="ChEBI" id="CHEBI:16810"/>
        <dbReference type="ChEBI" id="CHEBI:57783"/>
        <dbReference type="ChEBI" id="CHEBI:58349"/>
        <dbReference type="EC" id="1.1.1.42"/>
    </reaction>
</comment>
<dbReference type="EC" id="1.1.1.42" evidence="9"/>
<evidence type="ECO:0000256" key="1">
    <source>
        <dbReference type="ARBA" id="ARBA00022435"/>
    </source>
</evidence>
<dbReference type="GO" id="GO:0004450">
    <property type="term" value="F:isocitrate dehydrogenase (NADP+) activity"/>
    <property type="evidence" value="ECO:0007669"/>
    <property type="project" value="UniProtKB-EC"/>
</dbReference>
<dbReference type="PANTHER" id="PTHR36999">
    <property type="entry name" value="ISOCITRATE DEHYDROGENASE [NADP]"/>
    <property type="match status" value="1"/>
</dbReference>
<dbReference type="PIRSF" id="PIRSF009407">
    <property type="entry name" value="IDH_monmr"/>
    <property type="match status" value="1"/>
</dbReference>
<evidence type="ECO:0000256" key="12">
    <source>
        <dbReference type="PIRSR" id="PIRSR009407-3"/>
    </source>
</evidence>
<dbReference type="PANTHER" id="PTHR36999:SF1">
    <property type="entry name" value="ISOCITRATE DEHYDROGENASE (NADP(+))"/>
    <property type="match status" value="1"/>
</dbReference>
<protein>
    <recommendedName>
        <fullName evidence="9">Isocitrate dehydrogenase [NADP]</fullName>
        <ecNumber evidence="9">1.1.1.42</ecNumber>
    </recommendedName>
    <alternativeName>
        <fullName evidence="9">Oxalosuccinate decarboxylase</fullName>
    </alternativeName>
</protein>
<evidence type="ECO:0000256" key="2">
    <source>
        <dbReference type="ARBA" id="ARBA00022532"/>
    </source>
</evidence>
<feature type="binding site" evidence="12">
    <location>
        <position position="352"/>
    </location>
    <ligand>
        <name>Mg(2+)</name>
        <dbReference type="ChEBI" id="CHEBI:18420"/>
    </ligand>
</feature>
<reference evidence="14 15" key="1">
    <citation type="submission" date="2018-11" db="EMBL/GenBank/DDBJ databases">
        <authorList>
            <person name="Ye M.-Q."/>
            <person name="Du Z.-J."/>
        </authorList>
    </citation>
    <scope>NUCLEOTIDE SEQUENCE [LARGE SCALE GENOMIC DNA]</scope>
    <source>
        <strain evidence="14 15">U0105</strain>
    </source>
</reference>
<keyword evidence="6 9" id="KW-0560">Oxidoreductase</keyword>
<evidence type="ECO:0000256" key="3">
    <source>
        <dbReference type="ARBA" id="ARBA00022723"/>
    </source>
</evidence>
<feature type="site" description="Critical for catalysis" evidence="10">
    <location>
        <position position="257"/>
    </location>
</feature>
<evidence type="ECO:0000256" key="11">
    <source>
        <dbReference type="PIRSR" id="PIRSR009407-2"/>
    </source>
</evidence>
<keyword evidence="3 12" id="KW-0479">Metal-binding</keyword>
<comment type="caution">
    <text evidence="14">The sequence shown here is derived from an EMBL/GenBank/DDBJ whole genome shotgun (WGS) entry which is preliminary data.</text>
</comment>
<evidence type="ECO:0000256" key="4">
    <source>
        <dbReference type="ARBA" id="ARBA00022842"/>
    </source>
</evidence>
<keyword evidence="5 9" id="KW-0521">NADP</keyword>
<feature type="binding site" evidence="12">
    <location>
        <position position="550"/>
    </location>
    <ligand>
        <name>Mg(2+)</name>
        <dbReference type="ChEBI" id="CHEBI:18420"/>
    </ligand>
</feature>
<feature type="binding site" evidence="13">
    <location>
        <begin position="602"/>
        <end position="604"/>
    </location>
    <ligand>
        <name>NADP(+)</name>
        <dbReference type="ChEBI" id="CHEBI:58349"/>
    </ligand>
</feature>
<dbReference type="AlphaFoldDB" id="A0A3N5ZBK2"/>
<dbReference type="Proteomes" id="UP000275281">
    <property type="component" value="Unassembled WGS sequence"/>
</dbReference>
<dbReference type="Gene3D" id="3.40.718.10">
    <property type="entry name" value="Isopropylmalate Dehydrogenase"/>
    <property type="match status" value="1"/>
</dbReference>
<evidence type="ECO:0000256" key="6">
    <source>
        <dbReference type="ARBA" id="ARBA00023002"/>
    </source>
</evidence>
<evidence type="ECO:0000313" key="14">
    <source>
        <dbReference type="EMBL" id="RPJ68734.1"/>
    </source>
</evidence>
<feature type="binding site" evidence="13">
    <location>
        <begin position="586"/>
        <end position="587"/>
    </location>
    <ligand>
        <name>NADP(+)</name>
        <dbReference type="ChEBI" id="CHEBI:58349"/>
    </ligand>
</feature>
<dbReference type="GO" id="GO:0006097">
    <property type="term" value="P:glyoxylate cycle"/>
    <property type="evidence" value="ECO:0007669"/>
    <property type="project" value="UniProtKB-KW"/>
</dbReference>